<protein>
    <submittedName>
        <fullName evidence="2">Phosphotransferase</fullName>
    </submittedName>
</protein>
<comment type="caution">
    <text evidence="2">The sequence shown here is derived from an EMBL/GenBank/DDBJ whole genome shotgun (WGS) entry which is preliminary data.</text>
</comment>
<feature type="domain" description="Aminoglycoside phosphotransferase" evidence="1">
    <location>
        <begin position="14"/>
        <end position="194"/>
    </location>
</feature>
<dbReference type="Gene3D" id="3.90.1200.10">
    <property type="match status" value="1"/>
</dbReference>
<organism evidence="2 3">
    <name type="scientific">Komarekiella delphini-convector SJRDD-AB1</name>
    <dbReference type="NCBI Taxonomy" id="2593771"/>
    <lineage>
        <taxon>Bacteria</taxon>
        <taxon>Bacillati</taxon>
        <taxon>Cyanobacteriota</taxon>
        <taxon>Cyanophyceae</taxon>
        <taxon>Nostocales</taxon>
        <taxon>Nostocaceae</taxon>
        <taxon>Komarekiella</taxon>
        <taxon>Komarekiella delphini-convector</taxon>
    </lineage>
</organism>
<dbReference type="SUPFAM" id="SSF56112">
    <property type="entry name" value="Protein kinase-like (PK-like)"/>
    <property type="match status" value="1"/>
</dbReference>
<proteinExistence type="predicted"/>
<dbReference type="InterPro" id="IPR011009">
    <property type="entry name" value="Kinase-like_dom_sf"/>
</dbReference>
<name>A0AA40SUY0_9NOST</name>
<evidence type="ECO:0000259" key="1">
    <source>
        <dbReference type="Pfam" id="PF01636"/>
    </source>
</evidence>
<dbReference type="AlphaFoldDB" id="A0AA40SUY0"/>
<keyword evidence="3" id="KW-1185">Reference proteome</keyword>
<gene>
    <name evidence="2" type="ORF">FNW02_07490</name>
</gene>
<sequence length="316" mass="35812">MQRFPELKHIHPWVPEILHFDANYSVLVCSYLDSYRDLSDFYAKENVFPTELAATLGSVVATIHRATLDRQEYKDFLTQHSQDEFIYRVSDYTRSLDRVEPEIFGTVPVDGIKFFVLYQRYESLRQAVAELGASSEPCCLTHNDLKLNNILLYRDWEQSLSQNAPSSPNLVRVLDWERSAWGDPAADLGAIIASYLQLWLNSLIITKNLSIEESVQLATVPLEKVQPSIAALTQAYLNNFPEILERRLNFLQRAIQFAGLTLIQQVQAGIQYQKTFGNMGIAMLQVAKSLLCTPKQSAPTVFGKAIAEFPSAIFLT</sequence>
<dbReference type="Pfam" id="PF01636">
    <property type="entry name" value="APH"/>
    <property type="match status" value="1"/>
</dbReference>
<reference evidence="2" key="1">
    <citation type="submission" date="2019-07" db="EMBL/GenBank/DDBJ databases">
        <title>Toxilogical consequences of a new and cryptic species of cyanobacteria (Komarekiella delphini-convector) recovered from the epidermis of a bottlenose dolphin and 1500 ft. in the air.</title>
        <authorList>
            <person name="Brown A.O."/>
            <person name="Dvorak P."/>
            <person name="Villanueva C.D."/>
            <person name="Foss A.J."/>
            <person name="Garvey A.D."/>
            <person name="Gibson Q.A."/>
            <person name="Johansen J.R."/>
            <person name="Casamatta D.A."/>
        </authorList>
    </citation>
    <scope>NUCLEOTIDE SEQUENCE</scope>
    <source>
        <strain evidence="2">SJRDD-AB1</strain>
    </source>
</reference>
<dbReference type="Proteomes" id="UP001165986">
    <property type="component" value="Unassembled WGS sequence"/>
</dbReference>
<evidence type="ECO:0000313" key="2">
    <source>
        <dbReference type="EMBL" id="MBD6615680.1"/>
    </source>
</evidence>
<dbReference type="InterPro" id="IPR002575">
    <property type="entry name" value="Aminoglycoside_PTrfase"/>
</dbReference>
<accession>A0AA40SUY0</accession>
<evidence type="ECO:0000313" key="3">
    <source>
        <dbReference type="Proteomes" id="UP001165986"/>
    </source>
</evidence>
<dbReference type="EMBL" id="VJXY01000006">
    <property type="protein sequence ID" value="MBD6615680.1"/>
    <property type="molecule type" value="Genomic_DNA"/>
</dbReference>